<keyword evidence="3" id="KW-1185">Reference proteome</keyword>
<reference evidence="2 3" key="1">
    <citation type="submission" date="2018-08" db="EMBL/GenBank/DDBJ databases">
        <title>Proposal of Muricauda 72 sp.nov. and Muricauda NH166 sp.nov., isolated from seawater.</title>
        <authorList>
            <person name="Cheng H."/>
            <person name="Wu Y.-H."/>
            <person name="Guo L.-L."/>
            <person name="Xu X.-W."/>
        </authorList>
    </citation>
    <scope>NUCLEOTIDE SEQUENCE [LARGE SCALE GENOMIC DNA]</scope>
    <source>
        <strain evidence="2 3">KCTC 22173</strain>
    </source>
</reference>
<name>A0A3A1N7Q2_9FLAO</name>
<evidence type="ECO:0000256" key="1">
    <source>
        <dbReference type="SAM" id="Phobius"/>
    </source>
</evidence>
<dbReference type="Proteomes" id="UP000266067">
    <property type="component" value="Unassembled WGS sequence"/>
</dbReference>
<evidence type="ECO:0000313" key="2">
    <source>
        <dbReference type="EMBL" id="RIV34970.1"/>
    </source>
</evidence>
<keyword evidence="1" id="KW-1133">Transmembrane helix</keyword>
<proteinExistence type="predicted"/>
<sequence>MFGKKAIVPLVLILISLVLFVFNLFELEKSNSAIWGMVSNVLLIGAMVFVMVGNNKKSKE</sequence>
<keyword evidence="1" id="KW-0812">Transmembrane</keyword>
<comment type="caution">
    <text evidence="2">The sequence shown here is derived from an EMBL/GenBank/DDBJ whole genome shotgun (WGS) entry which is preliminary data.</text>
</comment>
<feature type="transmembrane region" description="Helical" evidence="1">
    <location>
        <begin position="33"/>
        <end position="52"/>
    </location>
</feature>
<protein>
    <submittedName>
        <fullName evidence="2">Uncharacterized protein</fullName>
    </submittedName>
</protein>
<evidence type="ECO:0000313" key="3">
    <source>
        <dbReference type="Proteomes" id="UP000266067"/>
    </source>
</evidence>
<dbReference type="EMBL" id="QXFH01000070">
    <property type="protein sequence ID" value="RIV34970.1"/>
    <property type="molecule type" value="Genomic_DNA"/>
</dbReference>
<dbReference type="AlphaFoldDB" id="A0A3A1N7Q2"/>
<gene>
    <name evidence="2" type="ORF">D2V08_06285</name>
</gene>
<keyword evidence="1" id="KW-0472">Membrane</keyword>
<organism evidence="2 3">
    <name type="scientific">Flagellimonas lutimaris</name>
    <dbReference type="NCBI Taxonomy" id="475082"/>
    <lineage>
        <taxon>Bacteria</taxon>
        <taxon>Pseudomonadati</taxon>
        <taxon>Bacteroidota</taxon>
        <taxon>Flavobacteriia</taxon>
        <taxon>Flavobacteriales</taxon>
        <taxon>Flavobacteriaceae</taxon>
        <taxon>Flagellimonas</taxon>
    </lineage>
</organism>
<accession>A0A3A1N7Q2</accession>
<feature type="transmembrane region" description="Helical" evidence="1">
    <location>
        <begin position="7"/>
        <end position="27"/>
    </location>
</feature>